<dbReference type="Proteomes" id="UP000269041">
    <property type="component" value="Unassembled WGS sequence"/>
</dbReference>
<evidence type="ECO:0000313" key="2">
    <source>
        <dbReference type="Proteomes" id="UP000269041"/>
    </source>
</evidence>
<comment type="caution">
    <text evidence="1">The sequence shown here is derived from an EMBL/GenBank/DDBJ whole genome shotgun (WGS) entry which is preliminary data.</text>
</comment>
<name>A0A427U0K9_9VIBR</name>
<dbReference type="AlphaFoldDB" id="A0A427U0K9"/>
<dbReference type="EMBL" id="RSFA01000086">
    <property type="protein sequence ID" value="RSD30065.1"/>
    <property type="molecule type" value="Genomic_DNA"/>
</dbReference>
<evidence type="ECO:0000313" key="1">
    <source>
        <dbReference type="EMBL" id="RSD30065.1"/>
    </source>
</evidence>
<proteinExistence type="predicted"/>
<protein>
    <submittedName>
        <fullName evidence="1">Uncharacterized protein</fullName>
    </submittedName>
</protein>
<keyword evidence="2" id="KW-1185">Reference proteome</keyword>
<organism evidence="1 2">
    <name type="scientific">Vibrio pectenicida</name>
    <dbReference type="NCBI Taxonomy" id="62763"/>
    <lineage>
        <taxon>Bacteria</taxon>
        <taxon>Pseudomonadati</taxon>
        <taxon>Pseudomonadota</taxon>
        <taxon>Gammaproteobacteria</taxon>
        <taxon>Vibrionales</taxon>
        <taxon>Vibrionaceae</taxon>
        <taxon>Vibrio</taxon>
    </lineage>
</organism>
<accession>A0A427U0K9</accession>
<gene>
    <name evidence="1" type="ORF">EJA03_15835</name>
</gene>
<sequence length="96" mass="10299">MKDLTINNLSEVSGAGLRTFLKKHNLSDGNFSISSNKFSLSCSPDGTYTFENSGSKMELNSHTKEFFATGVKNSAADKVLAFTKSDGLSVIPTSQV</sequence>
<dbReference type="RefSeq" id="WP_125322702.1">
    <property type="nucleotide sequence ID" value="NZ_AP024890.1"/>
</dbReference>
<reference evidence="1 2" key="1">
    <citation type="submission" date="2018-12" db="EMBL/GenBank/DDBJ databases">
        <title>Genomic taxonomy of the Vibrionaceae family.</title>
        <authorList>
            <person name="Gomez-Gil B."/>
            <person name="Enciso-Ibarra K."/>
        </authorList>
    </citation>
    <scope>NUCLEOTIDE SEQUENCE [LARGE SCALE GENOMIC DNA]</scope>
    <source>
        <strain evidence="1 2">CAIM 594</strain>
    </source>
</reference>